<keyword evidence="4" id="KW-1185">Reference proteome</keyword>
<evidence type="ECO:0000256" key="1">
    <source>
        <dbReference type="PROSITE-ProRule" id="PRU00169"/>
    </source>
</evidence>
<dbReference type="InterPro" id="IPR001789">
    <property type="entry name" value="Sig_transdc_resp-reg_receiver"/>
</dbReference>
<dbReference type="Pfam" id="PF00072">
    <property type="entry name" value="Response_reg"/>
    <property type="match status" value="1"/>
</dbReference>
<evidence type="ECO:0000313" key="3">
    <source>
        <dbReference type="EMBL" id="TYT74640.1"/>
    </source>
</evidence>
<dbReference type="EMBL" id="VDMB01000009">
    <property type="protein sequence ID" value="TYT74640.1"/>
    <property type="molecule type" value="Genomic_DNA"/>
</dbReference>
<dbReference type="AlphaFoldDB" id="A0A5Q4VEQ0"/>
<dbReference type="PROSITE" id="PS50110">
    <property type="entry name" value="RESPONSE_REGULATORY"/>
    <property type="match status" value="1"/>
</dbReference>
<dbReference type="Gene3D" id="3.40.50.2300">
    <property type="match status" value="1"/>
</dbReference>
<evidence type="ECO:0000259" key="2">
    <source>
        <dbReference type="PROSITE" id="PS50110"/>
    </source>
</evidence>
<feature type="domain" description="Response regulatory" evidence="2">
    <location>
        <begin position="12"/>
        <end position="130"/>
    </location>
</feature>
<accession>A0A5Q4VEQ0</accession>
<proteinExistence type="predicted"/>
<evidence type="ECO:0000313" key="4">
    <source>
        <dbReference type="Proteomes" id="UP000321899"/>
    </source>
</evidence>
<dbReference type="Proteomes" id="UP000321899">
    <property type="component" value="Unassembled WGS sequence"/>
</dbReference>
<name>A0A5Q4VEQ0_9BACT</name>
<keyword evidence="1" id="KW-0597">Phosphoprotein</keyword>
<comment type="caution">
    <text evidence="3">The sequence shown here is derived from an EMBL/GenBank/DDBJ whole genome shotgun (WGS) entry which is preliminary data.</text>
</comment>
<dbReference type="PANTHER" id="PTHR42872:SF6">
    <property type="entry name" value="PROTEIN-GLUTAMATE METHYLESTERASE_PROTEIN-GLUTAMINE GLUTAMINASE"/>
    <property type="match status" value="1"/>
</dbReference>
<feature type="modified residue" description="4-aspartylphosphate" evidence="1">
    <location>
        <position position="63"/>
    </location>
</feature>
<gene>
    <name evidence="3" type="ORF">FIM25_08545</name>
</gene>
<dbReference type="SMART" id="SM00448">
    <property type="entry name" value="REC"/>
    <property type="match status" value="1"/>
</dbReference>
<dbReference type="InterPro" id="IPR011006">
    <property type="entry name" value="CheY-like_superfamily"/>
</dbReference>
<protein>
    <submittedName>
        <fullName evidence="3">Response regulator</fullName>
    </submittedName>
</protein>
<dbReference type="GO" id="GO:0000160">
    <property type="term" value="P:phosphorelay signal transduction system"/>
    <property type="evidence" value="ECO:0007669"/>
    <property type="project" value="InterPro"/>
</dbReference>
<sequence length="158" mass="17195">MMMHEKKTSGLRVLVVDDSALSRRMLQSILEKDPAIIKVETATDAYSAVEKIRRETPDVILLDVEMPRMNGLKFLKRIMAQHPLPVIVCSSHIEGRSGAVAREALALGAVDIIAKPGVEDAVTMNEVSMRILNAIHAAVGQGGDLDSVPYIDKSTTSF</sequence>
<reference evidence="3 4" key="1">
    <citation type="submission" date="2019-06" db="EMBL/GenBank/DDBJ databases">
        <title>Desulfobotulus mexicanus sp. nov., a novel sulfate-reducing bacterium isolated from the sediment of an alkaline crater lake in Mexico.</title>
        <authorList>
            <person name="Hirschler-Rea A."/>
        </authorList>
    </citation>
    <scope>NUCLEOTIDE SEQUENCE [LARGE SCALE GENOMIC DNA]</scope>
    <source>
        <strain evidence="3 4">PAR22N</strain>
    </source>
</reference>
<dbReference type="CDD" id="cd17541">
    <property type="entry name" value="REC_CheB-like"/>
    <property type="match status" value="1"/>
</dbReference>
<organism evidence="3 4">
    <name type="scientific">Desulfobotulus mexicanus</name>
    <dbReference type="NCBI Taxonomy" id="2586642"/>
    <lineage>
        <taxon>Bacteria</taxon>
        <taxon>Pseudomonadati</taxon>
        <taxon>Thermodesulfobacteriota</taxon>
        <taxon>Desulfobacteria</taxon>
        <taxon>Desulfobacterales</taxon>
        <taxon>Desulfobacteraceae</taxon>
        <taxon>Desulfobotulus</taxon>
    </lineage>
</organism>
<dbReference type="SUPFAM" id="SSF52172">
    <property type="entry name" value="CheY-like"/>
    <property type="match status" value="1"/>
</dbReference>
<dbReference type="OrthoDB" id="9808843at2"/>
<dbReference type="PANTHER" id="PTHR42872">
    <property type="entry name" value="PROTEIN-GLUTAMATE METHYLESTERASE/PROTEIN-GLUTAMINE GLUTAMINASE"/>
    <property type="match status" value="1"/>
</dbReference>